<dbReference type="PANTHER" id="PTHR42978">
    <property type="entry name" value="QUORUM-QUENCHING LACTONASE YTNP-RELATED-RELATED"/>
    <property type="match status" value="1"/>
</dbReference>
<name>F4QTN7_9CAUL</name>
<dbReference type="PANTHER" id="PTHR42978:SF3">
    <property type="entry name" value="BLR3078 PROTEIN"/>
    <property type="match status" value="1"/>
</dbReference>
<keyword evidence="2" id="KW-0479">Metal-binding</keyword>
<sequence length="280" mass="29938">MTPNPLEDAMKSLTLALVLAFATAGFGHTQALAQTAEVKLTRLDCGDMGERDVAWFSDAHSFDGVKKPFVASCYLIQHGQDYLLWDAGFGPGAKRDDGSPIVKTTILQQLTTLGVDPKAVKFVGISHIHGDHTGQAGDLPAATLLLGKGDWDKIKAANKSDDPLVHWVSGAGKSEPVPGDKDVFGDGSVVMLNMPGHTDGHHSLLVKLKATGYVLITGDLAHFHEAYDGNEVPGFNTDRADSLASLDRFKKIAQNLKATVIIQHDPRDIAKLPAFPKAAE</sequence>
<dbReference type="GO" id="GO:0016787">
    <property type="term" value="F:hydrolase activity"/>
    <property type="evidence" value="ECO:0007669"/>
    <property type="project" value="UniProtKB-KW"/>
</dbReference>
<dbReference type="SMART" id="SM00849">
    <property type="entry name" value="Lactamase_B"/>
    <property type="match status" value="1"/>
</dbReference>
<keyword evidence="4" id="KW-0862">Zinc</keyword>
<dbReference type="Proteomes" id="UP000006512">
    <property type="component" value="Unassembled WGS sequence"/>
</dbReference>
<dbReference type="InterPro" id="IPR051013">
    <property type="entry name" value="MBL_superfamily_lactonases"/>
</dbReference>
<evidence type="ECO:0000313" key="6">
    <source>
        <dbReference type="EMBL" id="EGF89187.1"/>
    </source>
</evidence>
<dbReference type="SUPFAM" id="SSF56281">
    <property type="entry name" value="Metallo-hydrolase/oxidoreductase"/>
    <property type="match status" value="1"/>
</dbReference>
<organism evidence="6 7">
    <name type="scientific">Asticcacaulis biprosthecium C19</name>
    <dbReference type="NCBI Taxonomy" id="715226"/>
    <lineage>
        <taxon>Bacteria</taxon>
        <taxon>Pseudomonadati</taxon>
        <taxon>Pseudomonadota</taxon>
        <taxon>Alphaproteobacteria</taxon>
        <taxon>Caulobacterales</taxon>
        <taxon>Caulobacteraceae</taxon>
        <taxon>Asticcacaulis</taxon>
    </lineage>
</organism>
<dbReference type="AlphaFoldDB" id="F4QTN7"/>
<keyword evidence="7" id="KW-1185">Reference proteome</keyword>
<dbReference type="Pfam" id="PF00753">
    <property type="entry name" value="Lactamase_B"/>
    <property type="match status" value="1"/>
</dbReference>
<comment type="similarity">
    <text evidence="1">Belongs to the metallo-beta-lactamase superfamily.</text>
</comment>
<dbReference type="STRING" id="715226.ABI_45340"/>
<dbReference type="HOGENOM" id="CLU_030571_3_2_5"/>
<keyword evidence="3" id="KW-0378">Hydrolase</keyword>
<gene>
    <name evidence="6" type="ORF">ABI_45340</name>
</gene>
<dbReference type="InterPro" id="IPR036866">
    <property type="entry name" value="RibonucZ/Hydroxyglut_hydro"/>
</dbReference>
<feature type="domain" description="Metallo-beta-lactamase" evidence="5">
    <location>
        <begin position="70"/>
        <end position="264"/>
    </location>
</feature>
<dbReference type="Gene3D" id="3.60.15.10">
    <property type="entry name" value="Ribonuclease Z/Hydroxyacylglutathione hydrolase-like"/>
    <property type="match status" value="1"/>
</dbReference>
<dbReference type="GO" id="GO:0046872">
    <property type="term" value="F:metal ion binding"/>
    <property type="evidence" value="ECO:0007669"/>
    <property type="project" value="UniProtKB-KW"/>
</dbReference>
<evidence type="ECO:0000256" key="2">
    <source>
        <dbReference type="ARBA" id="ARBA00022723"/>
    </source>
</evidence>
<reference evidence="7" key="1">
    <citation type="submission" date="2011-03" db="EMBL/GenBank/DDBJ databases">
        <title>Draft genome sequence of Brevundimonas diminuta.</title>
        <authorList>
            <person name="Brown P.J.B."/>
            <person name="Buechlein A."/>
            <person name="Hemmerich C."/>
            <person name="Brun Y.V."/>
        </authorList>
    </citation>
    <scope>NUCLEOTIDE SEQUENCE [LARGE SCALE GENOMIC DNA]</scope>
    <source>
        <strain evidence="7">C19</strain>
    </source>
</reference>
<proteinExistence type="inferred from homology"/>
<dbReference type="eggNOG" id="COG0491">
    <property type="taxonomic scope" value="Bacteria"/>
</dbReference>
<evidence type="ECO:0000256" key="4">
    <source>
        <dbReference type="ARBA" id="ARBA00022833"/>
    </source>
</evidence>
<evidence type="ECO:0000256" key="3">
    <source>
        <dbReference type="ARBA" id="ARBA00022801"/>
    </source>
</evidence>
<evidence type="ECO:0000259" key="5">
    <source>
        <dbReference type="SMART" id="SM00849"/>
    </source>
</evidence>
<evidence type="ECO:0000256" key="1">
    <source>
        <dbReference type="ARBA" id="ARBA00007749"/>
    </source>
</evidence>
<dbReference type="EMBL" id="GL883081">
    <property type="protein sequence ID" value="EGF89187.1"/>
    <property type="molecule type" value="Genomic_DNA"/>
</dbReference>
<protein>
    <submittedName>
        <fullName evidence="6">Metallo-beta-lactamase superfamily protein</fullName>
    </submittedName>
</protein>
<accession>F4QTN7</accession>
<dbReference type="InterPro" id="IPR001279">
    <property type="entry name" value="Metallo-B-lactamas"/>
</dbReference>
<evidence type="ECO:0000313" key="7">
    <source>
        <dbReference type="Proteomes" id="UP000006512"/>
    </source>
</evidence>
<dbReference type="CDD" id="cd07729">
    <property type="entry name" value="AHL_lactonase_MBL-fold"/>
    <property type="match status" value="1"/>
</dbReference>